<keyword evidence="1" id="KW-0812">Transmembrane</keyword>
<name>A0A139Q9H2_STROR</name>
<evidence type="ECO:0000256" key="1">
    <source>
        <dbReference type="SAM" id="Phobius"/>
    </source>
</evidence>
<dbReference type="Proteomes" id="UP000070220">
    <property type="component" value="Unassembled WGS sequence"/>
</dbReference>
<organism evidence="2 3">
    <name type="scientific">Streptococcus oralis</name>
    <dbReference type="NCBI Taxonomy" id="1303"/>
    <lineage>
        <taxon>Bacteria</taxon>
        <taxon>Bacillati</taxon>
        <taxon>Bacillota</taxon>
        <taxon>Bacilli</taxon>
        <taxon>Lactobacillales</taxon>
        <taxon>Streptococcaceae</taxon>
        <taxon>Streptococcus</taxon>
    </lineage>
</organism>
<dbReference type="EMBL" id="LQRP01000034">
    <property type="protein sequence ID" value="KXT98882.1"/>
    <property type="molecule type" value="Genomic_DNA"/>
</dbReference>
<keyword evidence="1" id="KW-1133">Transmembrane helix</keyword>
<keyword evidence="1" id="KW-0472">Membrane</keyword>
<evidence type="ECO:0000313" key="3">
    <source>
        <dbReference type="Proteomes" id="UP000070220"/>
    </source>
</evidence>
<evidence type="ECO:0000313" key="2">
    <source>
        <dbReference type="EMBL" id="KXT98882.1"/>
    </source>
</evidence>
<comment type="caution">
    <text evidence="2">The sequence shown here is derived from an EMBL/GenBank/DDBJ whole genome shotgun (WGS) entry which is preliminary data.</text>
</comment>
<feature type="transmembrane region" description="Helical" evidence="1">
    <location>
        <begin position="55"/>
        <end position="74"/>
    </location>
</feature>
<dbReference type="RefSeq" id="WP_061421159.1">
    <property type="nucleotide sequence ID" value="NZ_KQ970370.1"/>
</dbReference>
<gene>
    <name evidence="2" type="ORF">SORDD30_00868</name>
</gene>
<protein>
    <submittedName>
        <fullName evidence="2">Uncharacterized protein</fullName>
    </submittedName>
</protein>
<reference evidence="2 3" key="1">
    <citation type="submission" date="2016-01" db="EMBL/GenBank/DDBJ databases">
        <title>Highly variable Streptococcus oralis are common among viridans streptococci isolated from primates.</title>
        <authorList>
            <person name="Denapaite D."/>
            <person name="Rieger M."/>
            <person name="Koendgen S."/>
            <person name="Brueckner R."/>
            <person name="Ochigava I."/>
            <person name="Kappeler P."/>
            <person name="Maetz-Rensing K."/>
            <person name="Leendertz F."/>
            <person name="Hakenbeck R."/>
        </authorList>
    </citation>
    <scope>NUCLEOTIDE SEQUENCE [LARGE SCALE GENOMIC DNA]</scope>
    <source>
        <strain evidence="2 3">DD30</strain>
    </source>
</reference>
<sequence length="443" mass="51115">MLKKEWITYFEEINDRKPTLDEIHSAMEQEEITMNFFDKILYTYRKKVPNKKVRNLIRISLILLIILLLFFPILRTEYNKMMYSTYSEKYEAVIEQYQNALSSKSDGEDYKLIMRQPSRQPSYAKIDKNGDGKEELYIAFNDGKGKYDIIAVYEVKFGSVKRINASNIELPNELITKAFWKTFDVNNLLTMNLKELSEGNYKSISGLWLTENKKESLTFSNEGLTKINDYDVREKKNLTVKELMIYNWDITLSGRFLFREISNGSLVGTLEFKDGSDTLNGFRFLPKGIEYEGTDSNYDRVYDEMHKVVYYHASRDLEKQTAKTTKVDMSEISKGDYSSLVGKWSPKSDADKSGIKIDEEGTVYYDWVPSKGRKIVSVDVLPDTILVHLEGDSPNQTGPELLIIPAGVQVDGAKNNDSSKDRISIGIKLDRINDPQVLYRVEQ</sequence>
<proteinExistence type="predicted"/>
<dbReference type="AlphaFoldDB" id="A0A139Q9H2"/>
<accession>A0A139Q9H2</accession>
<dbReference type="PATRIC" id="fig|1303.83.peg.915"/>